<proteinExistence type="inferred from homology"/>
<dbReference type="PANTHER" id="PTHR37302:SF3">
    <property type="entry name" value="DAMAGE-INDUCIBLE PROTEIN DINB"/>
    <property type="match status" value="1"/>
</dbReference>
<comment type="similarity">
    <text evidence="1">Belongs to the DinB family.</text>
</comment>
<dbReference type="RefSeq" id="WP_261522019.1">
    <property type="nucleotide sequence ID" value="NZ_JAODNW010000021.1"/>
</dbReference>
<keyword evidence="2" id="KW-0479">Metal-binding</keyword>
<dbReference type="Gene3D" id="1.20.120.450">
    <property type="entry name" value="dinb family like domain"/>
    <property type="match status" value="1"/>
</dbReference>
<sequence>MQLPDHFRKMAANNLWSNHRLHRAVLALKPGEFEAERVGFFPSIAKTLNHILAVDLYYLDALEEGGIGPAAFHDFVPFDSPAALADAQRAQDERLMAFCSALRQEDMARRVITDRGNAGKFPERIDALLAHLFLHQVHHRGQVHAMLAGTSVAPPQLDEFFLDFDMPRRKAEMERLRLAP</sequence>
<dbReference type="InterPro" id="IPR007837">
    <property type="entry name" value="DinB"/>
</dbReference>
<dbReference type="PANTHER" id="PTHR37302">
    <property type="entry name" value="SLR1116 PROTEIN"/>
    <property type="match status" value="1"/>
</dbReference>
<protein>
    <submittedName>
        <fullName evidence="3">DinB family protein</fullName>
    </submittedName>
</protein>
<dbReference type="EMBL" id="JBHLXD010000013">
    <property type="protein sequence ID" value="MFC0208649.1"/>
    <property type="molecule type" value="Genomic_DNA"/>
</dbReference>
<organism evidence="3 4">
    <name type="scientific">Chelativorans intermedius</name>
    <dbReference type="NCBI Taxonomy" id="515947"/>
    <lineage>
        <taxon>Bacteria</taxon>
        <taxon>Pseudomonadati</taxon>
        <taxon>Pseudomonadota</taxon>
        <taxon>Alphaproteobacteria</taxon>
        <taxon>Hyphomicrobiales</taxon>
        <taxon>Phyllobacteriaceae</taxon>
        <taxon>Chelativorans</taxon>
    </lineage>
</organism>
<reference evidence="3 4" key="1">
    <citation type="submission" date="2024-09" db="EMBL/GenBank/DDBJ databases">
        <authorList>
            <person name="Sun Q."/>
            <person name="Mori K."/>
        </authorList>
    </citation>
    <scope>NUCLEOTIDE SEQUENCE [LARGE SCALE GENOMIC DNA]</scope>
    <source>
        <strain evidence="3 4">CCM 8543</strain>
    </source>
</reference>
<evidence type="ECO:0000256" key="1">
    <source>
        <dbReference type="ARBA" id="ARBA00008635"/>
    </source>
</evidence>
<dbReference type="Pfam" id="PF05163">
    <property type="entry name" value="DinB"/>
    <property type="match status" value="1"/>
</dbReference>
<evidence type="ECO:0000313" key="4">
    <source>
        <dbReference type="Proteomes" id="UP001589755"/>
    </source>
</evidence>
<comment type="caution">
    <text evidence="3">The sequence shown here is derived from an EMBL/GenBank/DDBJ whole genome shotgun (WGS) entry which is preliminary data.</text>
</comment>
<name>A0ABV6D7L6_9HYPH</name>
<dbReference type="Proteomes" id="UP001589755">
    <property type="component" value="Unassembled WGS sequence"/>
</dbReference>
<evidence type="ECO:0000256" key="2">
    <source>
        <dbReference type="ARBA" id="ARBA00022723"/>
    </source>
</evidence>
<dbReference type="InterPro" id="IPR034660">
    <property type="entry name" value="DinB/YfiT-like"/>
</dbReference>
<evidence type="ECO:0000313" key="3">
    <source>
        <dbReference type="EMBL" id="MFC0208649.1"/>
    </source>
</evidence>
<keyword evidence="4" id="KW-1185">Reference proteome</keyword>
<dbReference type="SUPFAM" id="SSF109854">
    <property type="entry name" value="DinB/YfiT-like putative metalloenzymes"/>
    <property type="match status" value="1"/>
</dbReference>
<accession>A0ABV6D7L6</accession>
<gene>
    <name evidence="3" type="ORF">ACFFJ2_09585</name>
</gene>